<evidence type="ECO:0000256" key="1">
    <source>
        <dbReference type="SAM" id="MobiDB-lite"/>
    </source>
</evidence>
<protein>
    <submittedName>
        <fullName evidence="2">Uncharacterized protein</fullName>
    </submittedName>
</protein>
<dbReference type="Proteomes" id="UP001305702">
    <property type="component" value="Chromosome"/>
</dbReference>
<feature type="compositionally biased region" description="Polar residues" evidence="1">
    <location>
        <begin position="64"/>
        <end position="88"/>
    </location>
</feature>
<dbReference type="KEGG" id="paun:MJA45_13490"/>
<proteinExistence type="predicted"/>
<organism evidence="2 3">
    <name type="scientific">Paenibacillus aurantius</name>
    <dbReference type="NCBI Taxonomy" id="2918900"/>
    <lineage>
        <taxon>Bacteria</taxon>
        <taxon>Bacillati</taxon>
        <taxon>Bacillota</taxon>
        <taxon>Bacilli</taxon>
        <taxon>Bacillales</taxon>
        <taxon>Paenibacillaceae</taxon>
        <taxon>Paenibacillus</taxon>
    </lineage>
</organism>
<reference evidence="2 3" key="1">
    <citation type="submission" date="2022-02" db="EMBL/GenBank/DDBJ databases">
        <title>Paenibacillus sp. MBLB1776 Whole Genome Shotgun Sequencing.</title>
        <authorList>
            <person name="Hwang C.Y."/>
            <person name="Cho E.-S."/>
            <person name="Seo M.-J."/>
        </authorList>
    </citation>
    <scope>NUCLEOTIDE SEQUENCE [LARGE SCALE GENOMIC DNA]</scope>
    <source>
        <strain evidence="2 3">MBLB1776</strain>
    </source>
</reference>
<name>A0AA96LKZ1_9BACL</name>
<dbReference type="RefSeq" id="WP_315607766.1">
    <property type="nucleotide sequence ID" value="NZ_CP130318.1"/>
</dbReference>
<accession>A0AA96LKZ1</accession>
<dbReference type="AlphaFoldDB" id="A0AA96LKZ1"/>
<evidence type="ECO:0000313" key="3">
    <source>
        <dbReference type="Proteomes" id="UP001305702"/>
    </source>
</evidence>
<dbReference type="PROSITE" id="PS51257">
    <property type="entry name" value="PROKAR_LIPOPROTEIN"/>
    <property type="match status" value="1"/>
</dbReference>
<feature type="region of interest" description="Disordered" evidence="1">
    <location>
        <begin position="26"/>
        <end position="107"/>
    </location>
</feature>
<keyword evidence="3" id="KW-1185">Reference proteome</keyword>
<evidence type="ECO:0000313" key="2">
    <source>
        <dbReference type="EMBL" id="WNQ13985.1"/>
    </source>
</evidence>
<sequence>MSHRWKGFTAFGLALMIVFSGCQESGNPADGADKGKFESPEQESGKSQSSDTPSKPTDSVGAAGTSNGKLTGTSPITSRPPSDNTSAASIGPTGENGAAKTNKPLRYDPFTVKEGDQLGSWTVTKVRAKPTGDYIVSFVDYSGSAEVTGHFTHFEENVDFLGGQVFFTLLPDSANRIPMVYIDGNMTDRSTISFVLENADKARQLFGGAGTRGVATIKISDYKTQYAPKEIWDTAKLVEVINKETPVIDLHYVKKYIRMGMTQNEVSDWFGNPSAFDTSGALLWRYDYGSAANGNIAQQGQSTIDGIHPDTPAIEKGILSMQLFVGWTKDHTIDYLEAYTKGSDGKVQLYRIPATK</sequence>
<dbReference type="EMBL" id="CP130318">
    <property type="protein sequence ID" value="WNQ13985.1"/>
    <property type="molecule type" value="Genomic_DNA"/>
</dbReference>
<gene>
    <name evidence="2" type="ORF">MJA45_13490</name>
</gene>
<feature type="compositionally biased region" description="Polar residues" evidence="1">
    <location>
        <begin position="45"/>
        <end position="57"/>
    </location>
</feature>